<evidence type="ECO:0000256" key="2">
    <source>
        <dbReference type="SAM" id="Phobius"/>
    </source>
</evidence>
<feature type="compositionally biased region" description="Polar residues" evidence="1">
    <location>
        <begin position="260"/>
        <end position="282"/>
    </location>
</feature>
<proteinExistence type="predicted"/>
<evidence type="ECO:0000256" key="1">
    <source>
        <dbReference type="SAM" id="MobiDB-lite"/>
    </source>
</evidence>
<sequence>MSAHVCEIFGNLYMQLPDGDDEVNLGNGASLLYESYCPTNNGQHGTCNTDYDKIGAGFGYLLTQLFNNVESEEEHENQKGNYVHYGLMWISYKLQQLNEKNSQSIGLNDFFSNYIINGEWYDDIEEYVEPKMFLLNNDINIEHMSDIYKIFKQMCKIFSNDADDIDDLDFTGYYESVKSCGENILKKNSNYGGNDTRDSHCRALYDMLEHVYNDFKKDYVEVMGPQTNELPEIPKIEEIKEIIESKLDESDSQDDVPNSEHINSTNDLEPQQNEETTEDPTNNILLDGFAVPYYEITTPDYEITVPDYEFTITNYKPHDFLDGVEVPDIEIDAEIVFDGIELPDTEAEYPDAQDDFFYIDADLSFFEDKYAYLENDPQNIVDALFVSENSIPNIVDELYVPEDDLSYPMVKPKIIDFEWPDLNIEQNDSDNQPQPHQINTLKFDDPFKHPENFSDSIMCKLHGPKSVYCNRIICNRIKIGVIALSIPIVLVFIYKYFPWKRTKKPKKTKKMKKVINLLDRKKTKKIDIHSIDDKKTIQTIINSNDKKKTPKRIINSNDKEKTRKRIINSNDKGKTRKRIINYNDKEKTTLLFNIYKQMRLSPMPFIHLFMLLILFIFKRKKNSIE</sequence>
<dbReference type="VEuPathDB" id="PlasmoDB:PCHAS_0601200"/>
<keyword evidence="2" id="KW-1133">Transmembrane helix</keyword>
<evidence type="ECO:0000313" key="4">
    <source>
        <dbReference type="Proteomes" id="UP000071118"/>
    </source>
</evidence>
<feature type="transmembrane region" description="Helical" evidence="2">
    <location>
        <begin position="479"/>
        <end position="497"/>
    </location>
</feature>
<reference evidence="3 4" key="1">
    <citation type="journal article" date="2014" name="BMC Biol.">
        <title>A comprehensive evaluation of rodent malaria parasite genomes and gene expression.</title>
        <authorList>
            <person name="Otto T.D."/>
            <person name="Bohme U."/>
            <person name="Jackson A.P."/>
            <person name="Hunt M."/>
            <person name="Franke-Fayard B."/>
            <person name="Hoeijmakers W.A."/>
            <person name="Religa A.A."/>
            <person name="Robertson L."/>
            <person name="Sanders M."/>
            <person name="Ogun S.A."/>
            <person name="Cunningham D."/>
            <person name="Erhart A."/>
            <person name="Billker O."/>
            <person name="Khan S.M."/>
            <person name="Stunnenberg H.G."/>
            <person name="Langhorne J."/>
            <person name="Holder A.A."/>
            <person name="Waters A.P."/>
            <person name="Newbold C.I."/>
            <person name="Pain A."/>
            <person name="Berriman M."/>
            <person name="Janse C.J."/>
        </authorList>
    </citation>
    <scope>NUCLEOTIDE SEQUENCE [LARGE SCALE GENOMIC DNA]</scope>
    <source>
        <strain evidence="3 4">AS</strain>
    </source>
</reference>
<dbReference type="Proteomes" id="UP000071118">
    <property type="component" value="Chromosome 6"/>
</dbReference>
<dbReference type="AlphaFoldDB" id="A0A4V0K430"/>
<evidence type="ECO:0000313" key="3">
    <source>
        <dbReference type="EMBL" id="VTZ67607.1"/>
    </source>
</evidence>
<accession>A0A4V0K430</accession>
<feature type="region of interest" description="Disordered" evidence="1">
    <location>
        <begin position="247"/>
        <end position="282"/>
    </location>
</feature>
<feature type="transmembrane region" description="Helical" evidence="2">
    <location>
        <begin position="600"/>
        <end position="617"/>
    </location>
</feature>
<organism evidence="3 4">
    <name type="scientific">Plasmodium chabaudi chabaudi</name>
    <dbReference type="NCBI Taxonomy" id="31271"/>
    <lineage>
        <taxon>Eukaryota</taxon>
        <taxon>Sar</taxon>
        <taxon>Alveolata</taxon>
        <taxon>Apicomplexa</taxon>
        <taxon>Aconoidasida</taxon>
        <taxon>Haemosporida</taxon>
        <taxon>Plasmodiidae</taxon>
        <taxon>Plasmodium</taxon>
        <taxon>Plasmodium (Vinckeia)</taxon>
    </lineage>
</organism>
<dbReference type="GeneID" id="3485703"/>
<keyword evidence="2" id="KW-0812">Transmembrane</keyword>
<dbReference type="InterPro" id="IPR006477">
    <property type="entry name" value="Yir_bir_cir"/>
</dbReference>
<protein>
    <submittedName>
        <fullName evidence="3">CIR protein</fullName>
    </submittedName>
</protein>
<dbReference type="EMBL" id="LK022883">
    <property type="protein sequence ID" value="VTZ67607.1"/>
    <property type="molecule type" value="Genomic_DNA"/>
</dbReference>
<keyword evidence="4" id="KW-1185">Reference proteome</keyword>
<name>A0A4V0K430_PLACU</name>
<gene>
    <name evidence="3" type="ORF">PCHAS_0601200</name>
</gene>
<dbReference type="RefSeq" id="XP_016653372.1">
    <property type="nucleotide sequence ID" value="XM_016797414.1"/>
</dbReference>
<keyword evidence="2" id="KW-0472">Membrane</keyword>
<dbReference type="KEGG" id="pcb:PCHAS_0601200"/>
<dbReference type="NCBIfam" id="TIGR01590">
    <property type="entry name" value="yir-bir-cir_Pla"/>
    <property type="match status" value="1"/>
</dbReference>
<dbReference type="Pfam" id="PF06022">
    <property type="entry name" value="Cir_Bir_Yir"/>
    <property type="match status" value="1"/>
</dbReference>